<accession>Q4JKN3</accession>
<evidence type="ECO:0000313" key="1">
    <source>
        <dbReference type="EMBL" id="AAY96323.1"/>
    </source>
</evidence>
<dbReference type="SUPFAM" id="SSF52540">
    <property type="entry name" value="P-loop containing nucleoside triphosphate hydrolases"/>
    <property type="match status" value="1"/>
</dbReference>
<dbReference type="InterPro" id="IPR027417">
    <property type="entry name" value="P-loop_NTPase"/>
</dbReference>
<reference evidence="2" key="2">
    <citation type="journal article" date="2008" name="Virus Genes">
        <title>The complete nucleotide sequence of the type 5 Helicoverpa armigera cytoplasmic polyhedrosis virus genome.</title>
        <authorList>
            <person name="Tan L."/>
            <person name="Zhang J."/>
            <person name="Li Y."/>
            <person name="Li Y."/>
            <person name="Jiang H."/>
            <person name="Cao X."/>
            <person name="Hu Y."/>
        </authorList>
    </citation>
    <scope>NUCLEOTIDE SEQUENCE [LARGE SCALE GENOMIC DNA]</scope>
</reference>
<evidence type="ECO:0000313" key="2">
    <source>
        <dbReference type="Proteomes" id="UP000164702"/>
    </source>
</evidence>
<dbReference type="Proteomes" id="UP000164702">
    <property type="component" value="Genome"/>
</dbReference>
<dbReference type="RefSeq" id="YP_001883315.1">
    <property type="nucleotide sequence ID" value="NC_010662.1"/>
</dbReference>
<protein>
    <submittedName>
        <fullName evidence="1">p7</fullName>
    </submittedName>
</protein>
<reference evidence="1 2" key="1">
    <citation type="journal article" date="2006" name="J. Gen. Virol.">
        <title>Identification and genome characterization of Heliothis armigera cypovirus types 5 and 14 and Heliothis assulta cypovirus type 14.</title>
        <authorList>
            <person name="Li Y."/>
            <person name="Tan L."/>
            <person name="Li Y."/>
            <person name="Chen W."/>
            <person name="Zhang J."/>
            <person name="Hu Y."/>
        </authorList>
    </citation>
    <scope>NUCLEOTIDE SEQUENCE [LARGE SCALE GENOMIC DNA]</scope>
</reference>
<keyword evidence="2" id="KW-1185">Reference proteome</keyword>
<organism evidence="1 2">
    <name type="scientific">Heliothis armigera cypovirus 5</name>
    <dbReference type="NCBI Taxonomy" id="332585"/>
    <lineage>
        <taxon>Viruses</taxon>
        <taxon>Riboviria</taxon>
        <taxon>Orthornavirae</taxon>
        <taxon>Duplornaviricota</taxon>
        <taxon>Resentoviricetes</taxon>
        <taxon>Reovirales</taxon>
        <taxon>Spinareoviridae</taxon>
        <taxon>Cypovirus</taxon>
        <taxon>Cypovirus betineae</taxon>
        <taxon>Cypovirus 5</taxon>
    </lineage>
</organism>
<dbReference type="GeneID" id="6276359"/>
<sequence length="565" mass="65534">MMTSRTPDRSKLKVQDKQIKIENAKNKWNVIWTVDLLDKNVLRVLNEMGMEMYRDDADKKGEKRIKASIMREQIRWASSAHNWLSKLAKRNNENLMHTGIISRLLNNQQIEYQLKEGSLKREESKEVRDESQGILVYSRIETNNTIKLDNDEIDFLKEGVKIGLHQVGTSFRMVEIEIPSLMKLTPKYINQLRAKINIEKVTVSNVLYTDEYYARLTFEKPYFLYDKISTTQIRKLKSEDRLIYIMTEENDVKALREKGLRVYIPRASKLIFKKKDRELTLYVSVPPLMFSGSIGENYAMMSNDIASLSMIPYVQSTFGMGTSKLTRILAATASSPRIPSRATLRKLLMEIESERKVVTCVLIGNKGSGKTTATKRMVELLDGRNGRRCFRIDSDAPGRWMLDAQNKIKAKSFEELLSYNNDMYISIYEKIIDDFMTKENLSYVSYQKLSVSKRREILDVLKGQIDRRLIDGLEEFNEKAFYDMVHEMVPVNSILILEAHRITQDAVLGGTDISMLYQGVVDPIVSFLRRPNFFVEMVLHDIYQRDYSYSHVMVNLMEINSVLGE</sequence>
<dbReference type="KEGG" id="vg:6276359"/>
<dbReference type="EMBL" id="DQ077913">
    <property type="protein sequence ID" value="AAY96323.1"/>
    <property type="molecule type" value="Genomic_RNA"/>
</dbReference>
<name>Q4JKN3_9REOV</name>
<proteinExistence type="predicted"/>